<evidence type="ECO:0000313" key="1">
    <source>
        <dbReference type="EMBL" id="MPM47884.1"/>
    </source>
</evidence>
<organism evidence="1">
    <name type="scientific">bioreactor metagenome</name>
    <dbReference type="NCBI Taxonomy" id="1076179"/>
    <lineage>
        <taxon>unclassified sequences</taxon>
        <taxon>metagenomes</taxon>
        <taxon>ecological metagenomes</taxon>
    </lineage>
</organism>
<comment type="caution">
    <text evidence="1">The sequence shown here is derived from an EMBL/GenBank/DDBJ whole genome shotgun (WGS) entry which is preliminary data.</text>
</comment>
<dbReference type="AlphaFoldDB" id="A0A645ADY8"/>
<sequence>MSFITLLFIAVFPLHAQEPSDSAGSVSDDGLHRIHFVLNGQITGWETTQLSNSVNWQPGCRFLPVLLGDFSWGENSKLDAEASVHLYGLLNFTGWDYINKEGKLKPYRVWLRYSGKNWELRGGLQKINFGTARMFRPLMWFDAMDVRDPLQLTDGVYGILGKYFFENNASVWLWSLLGNKRPKGWELIGSARRRPEIGGRFEFPAFAGEMGVSTHHRKTDVHHLLPDVPENTLLDENRLGLDGRWDVGVGLWFETSFTRLQKNNYKMALHQDAINVGMDYTFPLGNGLGLTVEYFRYHTGDGFMRKGMNLNVIGEMLSYPVSVLDNLTAMFFYVGNDLNMWLNYISWARTYDKWSFYLMGFWNPEINLPLGGQAGGKNLFMGKGIQLMASYNF</sequence>
<accession>A0A645ADY8</accession>
<reference evidence="1" key="1">
    <citation type="submission" date="2019-08" db="EMBL/GenBank/DDBJ databases">
        <authorList>
            <person name="Kucharzyk K."/>
            <person name="Murdoch R.W."/>
            <person name="Higgins S."/>
            <person name="Loffler F."/>
        </authorList>
    </citation>
    <scope>NUCLEOTIDE SEQUENCE</scope>
</reference>
<dbReference type="EMBL" id="VSSQ01011862">
    <property type="protein sequence ID" value="MPM47884.1"/>
    <property type="molecule type" value="Genomic_DNA"/>
</dbReference>
<gene>
    <name evidence="1" type="ORF">SDC9_94605</name>
</gene>
<protein>
    <submittedName>
        <fullName evidence="1">Uncharacterized protein</fullName>
    </submittedName>
</protein>
<proteinExistence type="predicted"/>
<name>A0A645ADY8_9ZZZZ</name>